<dbReference type="EMBL" id="AWWV01011647">
    <property type="protein sequence ID" value="OMO71324.1"/>
    <property type="molecule type" value="Genomic_DNA"/>
</dbReference>
<dbReference type="GO" id="GO:0004222">
    <property type="term" value="F:metalloendopeptidase activity"/>
    <property type="evidence" value="ECO:0007669"/>
    <property type="project" value="TreeGrafter"/>
</dbReference>
<dbReference type="OrthoDB" id="952271at2759"/>
<dbReference type="InterPro" id="IPR011249">
    <property type="entry name" value="Metalloenz_LuxS/M16"/>
</dbReference>
<dbReference type="GO" id="GO:0005829">
    <property type="term" value="C:cytosol"/>
    <property type="evidence" value="ECO:0007669"/>
    <property type="project" value="TreeGrafter"/>
</dbReference>
<evidence type="ECO:0000256" key="2">
    <source>
        <dbReference type="SAM" id="Phobius"/>
    </source>
</evidence>
<dbReference type="GO" id="GO:0005739">
    <property type="term" value="C:mitochondrion"/>
    <property type="evidence" value="ECO:0007669"/>
    <property type="project" value="TreeGrafter"/>
</dbReference>
<proteinExistence type="predicted"/>
<dbReference type="PANTHER" id="PTHR43690:SF18">
    <property type="entry name" value="INSULIN-DEGRADING ENZYME-RELATED"/>
    <property type="match status" value="1"/>
</dbReference>
<dbReference type="Proteomes" id="UP000188268">
    <property type="component" value="Unassembled WGS sequence"/>
</dbReference>
<dbReference type="OMA" id="KWINASP"/>
<evidence type="ECO:0000259" key="3">
    <source>
        <dbReference type="Pfam" id="PF16187"/>
    </source>
</evidence>
<sequence length="320" mass="38213">RHTTQGKMVIQPNMFLHPVLSFIDSNITLDMFYFFSLISPLFDRIFWTSKKFEGNTDKVEPWFGTPYSTKKISTSMIENWMASAPTDHLQLPAVPNMFLPTNLSLKDVQKKVKFPVLLRKSSYSKLWYKPDTMFSTPKAFVQLEFDLPDARNSSQSQVLKHIFVRLLNDYLNEYVYYAEVTGLYFYIENTFRGFEVTMFGYNHKLNILLRTVIDKIANFEVKPERFSIIKEMITKDIWNFQFRDRSELAEEYFLLILFKDLKWPWKERSEVLPRLKVEHLVEFIPIMFSRAFLECFIAGSFHPFILFLALFYLYFYIIFV</sequence>
<dbReference type="InterPro" id="IPR032632">
    <property type="entry name" value="Peptidase_M16_M"/>
</dbReference>
<keyword evidence="2" id="KW-0812">Transmembrane</keyword>
<dbReference type="GO" id="GO:0043171">
    <property type="term" value="P:peptide catabolic process"/>
    <property type="evidence" value="ECO:0007669"/>
    <property type="project" value="TreeGrafter"/>
</dbReference>
<keyword evidence="2" id="KW-0472">Membrane</keyword>
<dbReference type="Gene3D" id="3.30.830.10">
    <property type="entry name" value="Metalloenzyme, LuxS/M16 peptidase-like"/>
    <property type="match status" value="2"/>
</dbReference>
<dbReference type="Pfam" id="PF16187">
    <property type="entry name" value="Peptidase_M16_M"/>
    <property type="match status" value="1"/>
</dbReference>
<dbReference type="AlphaFoldDB" id="A0A1R3HLX7"/>
<dbReference type="GO" id="GO:0046872">
    <property type="term" value="F:metal ion binding"/>
    <property type="evidence" value="ECO:0007669"/>
    <property type="project" value="UniProtKB-KW"/>
</dbReference>
<evidence type="ECO:0000256" key="1">
    <source>
        <dbReference type="ARBA" id="ARBA00022723"/>
    </source>
</evidence>
<protein>
    <recommendedName>
        <fullName evidence="3">Peptidase M16 middle/third domain-containing protein</fullName>
    </recommendedName>
</protein>
<evidence type="ECO:0000313" key="5">
    <source>
        <dbReference type="Proteomes" id="UP000188268"/>
    </source>
</evidence>
<accession>A0A1R3HLX7</accession>
<keyword evidence="1" id="KW-0479">Metal-binding</keyword>
<organism evidence="4 5">
    <name type="scientific">Corchorus capsularis</name>
    <name type="common">Jute</name>
    <dbReference type="NCBI Taxonomy" id="210143"/>
    <lineage>
        <taxon>Eukaryota</taxon>
        <taxon>Viridiplantae</taxon>
        <taxon>Streptophyta</taxon>
        <taxon>Embryophyta</taxon>
        <taxon>Tracheophyta</taxon>
        <taxon>Spermatophyta</taxon>
        <taxon>Magnoliopsida</taxon>
        <taxon>eudicotyledons</taxon>
        <taxon>Gunneridae</taxon>
        <taxon>Pentapetalae</taxon>
        <taxon>rosids</taxon>
        <taxon>malvids</taxon>
        <taxon>Malvales</taxon>
        <taxon>Malvaceae</taxon>
        <taxon>Grewioideae</taxon>
        <taxon>Apeibeae</taxon>
        <taxon>Corchorus</taxon>
    </lineage>
</organism>
<dbReference type="InterPro" id="IPR050626">
    <property type="entry name" value="Peptidase_M16"/>
</dbReference>
<dbReference type="SUPFAM" id="SSF63411">
    <property type="entry name" value="LuxS/MPP-like metallohydrolase"/>
    <property type="match status" value="2"/>
</dbReference>
<dbReference type="STRING" id="210143.A0A1R3HLX7"/>
<dbReference type="GO" id="GO:0051603">
    <property type="term" value="P:proteolysis involved in protein catabolic process"/>
    <property type="evidence" value="ECO:0007669"/>
    <property type="project" value="TreeGrafter"/>
</dbReference>
<reference evidence="4 5" key="1">
    <citation type="submission" date="2013-09" db="EMBL/GenBank/DDBJ databases">
        <title>Corchorus capsularis genome sequencing.</title>
        <authorList>
            <person name="Alam M."/>
            <person name="Haque M.S."/>
            <person name="Islam M.S."/>
            <person name="Emdad E.M."/>
            <person name="Islam M.M."/>
            <person name="Ahmed B."/>
            <person name="Halim A."/>
            <person name="Hossen Q.M.M."/>
            <person name="Hossain M.Z."/>
            <person name="Ahmed R."/>
            <person name="Khan M.M."/>
            <person name="Islam R."/>
            <person name="Rashid M.M."/>
            <person name="Khan S.A."/>
            <person name="Rahman M.S."/>
            <person name="Alam M."/>
        </authorList>
    </citation>
    <scope>NUCLEOTIDE SEQUENCE [LARGE SCALE GENOMIC DNA]</scope>
    <source>
        <strain evidence="5">cv. CVL-1</strain>
        <tissue evidence="4">Whole seedling</tissue>
    </source>
</reference>
<dbReference type="Gramene" id="OMO71324">
    <property type="protein sequence ID" value="OMO71324"/>
    <property type="gene ID" value="CCACVL1_18291"/>
</dbReference>
<feature type="non-terminal residue" evidence="4">
    <location>
        <position position="1"/>
    </location>
</feature>
<keyword evidence="5" id="KW-1185">Reference proteome</keyword>
<comment type="caution">
    <text evidence="4">The sequence shown here is derived from an EMBL/GenBank/DDBJ whole genome shotgun (WGS) entry which is preliminary data.</text>
</comment>
<feature type="domain" description="Peptidase M16 middle/third" evidence="3">
    <location>
        <begin position="44"/>
        <end position="269"/>
    </location>
</feature>
<keyword evidence="2" id="KW-1133">Transmembrane helix</keyword>
<evidence type="ECO:0000313" key="4">
    <source>
        <dbReference type="EMBL" id="OMO71324.1"/>
    </source>
</evidence>
<gene>
    <name evidence="4" type="ORF">CCACVL1_18291</name>
</gene>
<dbReference type="PANTHER" id="PTHR43690">
    <property type="entry name" value="NARDILYSIN"/>
    <property type="match status" value="1"/>
</dbReference>
<feature type="non-terminal residue" evidence="4">
    <location>
        <position position="320"/>
    </location>
</feature>
<feature type="transmembrane region" description="Helical" evidence="2">
    <location>
        <begin position="295"/>
        <end position="319"/>
    </location>
</feature>
<name>A0A1R3HLX7_COCAP</name>